<comment type="caution">
    <text evidence="1">The sequence shown here is derived from an EMBL/GenBank/DDBJ whole genome shotgun (WGS) entry which is preliminary data.</text>
</comment>
<sequence length="174" mass="19163">MGGVFQPQVVDVAFAHVEQARRFADAMGAGIPMRDVCHAPTDATRTHVDGGSGCAMTGNLAGKIDTCEAPECAREYGTIVVTGFVRDVIQYLHHPLIKNGVTFGLRRSFVVVCLGFEACRNLVCSACRRRVGDRIIVGFGNRMLCLSHHFGHQHRSRIRLWSIRPHAERAHSIV</sequence>
<dbReference type="AlphaFoldDB" id="A0A7K1J653"/>
<dbReference type="Proteomes" id="UP000487882">
    <property type="component" value="Unassembled WGS sequence"/>
</dbReference>
<dbReference type="EMBL" id="WNLP01000008">
    <property type="protein sequence ID" value="MUH60146.1"/>
    <property type="molecule type" value="Genomic_DNA"/>
</dbReference>
<accession>A0A7K1J653</accession>
<evidence type="ECO:0000313" key="2">
    <source>
        <dbReference type="Proteomes" id="UP000487882"/>
    </source>
</evidence>
<keyword evidence="2" id="KW-1185">Reference proteome</keyword>
<organism evidence="1 2">
    <name type="scientific">Bifidobacterium canis</name>
    <dbReference type="NCBI Taxonomy" id="2610880"/>
    <lineage>
        <taxon>Bacteria</taxon>
        <taxon>Bacillati</taxon>
        <taxon>Actinomycetota</taxon>
        <taxon>Actinomycetes</taxon>
        <taxon>Bifidobacteriales</taxon>
        <taxon>Bifidobacteriaceae</taxon>
        <taxon>Bifidobacterium</taxon>
    </lineage>
</organism>
<name>A0A7K1J653_9BIFI</name>
<proteinExistence type="predicted"/>
<protein>
    <submittedName>
        <fullName evidence="1">Uncharacterized protein</fullName>
    </submittedName>
</protein>
<evidence type="ECO:0000313" key="1">
    <source>
        <dbReference type="EMBL" id="MUH60146.1"/>
    </source>
</evidence>
<reference evidence="1 2" key="1">
    <citation type="submission" date="2019-09" db="EMBL/GenBank/DDBJ databases">
        <title>Bifidobacterium canis sp. nov., isolated from the digestive tract of German Shepherd dog puppy.</title>
        <authorList>
            <person name="Bunesova V."/>
        </authorList>
    </citation>
    <scope>NUCLEOTIDE SEQUENCE [LARGE SCALE GENOMIC DNA]</scope>
    <source>
        <strain evidence="1 2">GSD1FS</strain>
    </source>
</reference>
<gene>
    <name evidence="1" type="ORF">GSD1FS_1499</name>
</gene>